<keyword evidence="13" id="KW-1185">Reference proteome</keyword>
<dbReference type="SUPFAM" id="SSF55681">
    <property type="entry name" value="Class II aaRS and biotin synthetases"/>
    <property type="match status" value="1"/>
</dbReference>
<protein>
    <recommendedName>
        <fullName evidence="2">histidine--tRNA ligase</fullName>
        <ecNumber evidence="2">6.1.1.21</ecNumber>
    </recommendedName>
    <alternativeName>
        <fullName evidence="8">Histidyl-tRNA synthetase</fullName>
    </alternativeName>
</protein>
<dbReference type="InterPro" id="IPR045864">
    <property type="entry name" value="aa-tRNA-synth_II/BPL/LPL"/>
</dbReference>
<comment type="similarity">
    <text evidence="1">Belongs to the class-II aminoacyl-tRNA synthetase family.</text>
</comment>
<dbReference type="Gene3D" id="3.30.930.10">
    <property type="entry name" value="Bira Bifunctional Protein, Domain 2"/>
    <property type="match status" value="1"/>
</dbReference>
<dbReference type="GO" id="GO:0006412">
    <property type="term" value="P:translation"/>
    <property type="evidence" value="ECO:0007669"/>
    <property type="project" value="UniProtKB-KW"/>
</dbReference>
<dbReference type="FunFam" id="3.30.930.10:FF:000054">
    <property type="entry name" value="Histidine--tRNA ligase chloroplastic/mitochondrial"/>
    <property type="match status" value="1"/>
</dbReference>
<proteinExistence type="inferred from homology"/>
<dbReference type="InterPro" id="IPR004516">
    <property type="entry name" value="HisRS/HisZ"/>
</dbReference>
<evidence type="ECO:0000259" key="11">
    <source>
        <dbReference type="PROSITE" id="PS50862"/>
    </source>
</evidence>
<dbReference type="AlphaFoldDB" id="A0ABD3SGE6"/>
<evidence type="ECO:0000313" key="13">
    <source>
        <dbReference type="Proteomes" id="UP001530377"/>
    </source>
</evidence>
<dbReference type="Gene3D" id="3.40.50.800">
    <property type="entry name" value="Anticodon-binding domain"/>
    <property type="match status" value="1"/>
</dbReference>
<evidence type="ECO:0000256" key="9">
    <source>
        <dbReference type="ARBA" id="ARBA00047639"/>
    </source>
</evidence>
<dbReference type="GO" id="GO:0005524">
    <property type="term" value="F:ATP binding"/>
    <property type="evidence" value="ECO:0007669"/>
    <property type="project" value="UniProtKB-KW"/>
</dbReference>
<dbReference type="HAMAP" id="MF_00127">
    <property type="entry name" value="His_tRNA_synth"/>
    <property type="match status" value="1"/>
</dbReference>
<dbReference type="GO" id="GO:0004821">
    <property type="term" value="F:histidine-tRNA ligase activity"/>
    <property type="evidence" value="ECO:0007669"/>
    <property type="project" value="UniProtKB-EC"/>
</dbReference>
<dbReference type="Proteomes" id="UP001530377">
    <property type="component" value="Unassembled WGS sequence"/>
</dbReference>
<accession>A0ABD3SGE6</accession>
<comment type="catalytic activity">
    <reaction evidence="9">
        <text>tRNA(His) + L-histidine + ATP = L-histidyl-tRNA(His) + AMP + diphosphate + H(+)</text>
        <dbReference type="Rhea" id="RHEA:17313"/>
        <dbReference type="Rhea" id="RHEA-COMP:9665"/>
        <dbReference type="Rhea" id="RHEA-COMP:9689"/>
        <dbReference type="ChEBI" id="CHEBI:15378"/>
        <dbReference type="ChEBI" id="CHEBI:30616"/>
        <dbReference type="ChEBI" id="CHEBI:33019"/>
        <dbReference type="ChEBI" id="CHEBI:57595"/>
        <dbReference type="ChEBI" id="CHEBI:78442"/>
        <dbReference type="ChEBI" id="CHEBI:78527"/>
        <dbReference type="ChEBI" id="CHEBI:456215"/>
        <dbReference type="EC" id="6.1.1.21"/>
    </reaction>
</comment>
<feature type="region of interest" description="Disordered" evidence="10">
    <location>
        <begin position="36"/>
        <end position="71"/>
    </location>
</feature>
<feature type="region of interest" description="Disordered" evidence="10">
    <location>
        <begin position="90"/>
        <end position="153"/>
    </location>
</feature>
<dbReference type="InterPro" id="IPR006195">
    <property type="entry name" value="aa-tRNA-synth_II"/>
</dbReference>
<keyword evidence="7" id="KW-0030">Aminoacyl-tRNA synthetase</keyword>
<dbReference type="PANTHER" id="PTHR43707">
    <property type="entry name" value="HISTIDYL-TRNA SYNTHETASE"/>
    <property type="match status" value="1"/>
</dbReference>
<evidence type="ECO:0000313" key="12">
    <source>
        <dbReference type="EMBL" id="KAL3823639.1"/>
    </source>
</evidence>
<evidence type="ECO:0000256" key="7">
    <source>
        <dbReference type="ARBA" id="ARBA00023146"/>
    </source>
</evidence>
<evidence type="ECO:0000256" key="3">
    <source>
        <dbReference type="ARBA" id="ARBA00022598"/>
    </source>
</evidence>
<feature type="compositionally biased region" description="Low complexity" evidence="10">
    <location>
        <begin position="46"/>
        <end position="71"/>
    </location>
</feature>
<dbReference type="EMBL" id="JALLPB020000033">
    <property type="protein sequence ID" value="KAL3823639.1"/>
    <property type="molecule type" value="Genomic_DNA"/>
</dbReference>
<dbReference type="InterPro" id="IPR004154">
    <property type="entry name" value="Anticodon-bd"/>
</dbReference>
<reference evidence="12 13" key="1">
    <citation type="submission" date="2024-10" db="EMBL/GenBank/DDBJ databases">
        <title>Updated reference genomes for cyclostephanoid diatoms.</title>
        <authorList>
            <person name="Roberts W.R."/>
            <person name="Alverson A.J."/>
        </authorList>
    </citation>
    <scope>NUCLEOTIDE SEQUENCE [LARGE SCALE GENOMIC DNA]</scope>
    <source>
        <strain evidence="12 13">AJA228-03</strain>
    </source>
</reference>
<organism evidence="12 13">
    <name type="scientific">Cyclostephanos tholiformis</name>
    <dbReference type="NCBI Taxonomy" id="382380"/>
    <lineage>
        <taxon>Eukaryota</taxon>
        <taxon>Sar</taxon>
        <taxon>Stramenopiles</taxon>
        <taxon>Ochrophyta</taxon>
        <taxon>Bacillariophyta</taxon>
        <taxon>Coscinodiscophyceae</taxon>
        <taxon>Thalassiosirophycidae</taxon>
        <taxon>Stephanodiscales</taxon>
        <taxon>Stephanodiscaceae</taxon>
        <taxon>Cyclostephanos</taxon>
    </lineage>
</organism>
<comment type="caution">
    <text evidence="12">The sequence shown here is derived from an EMBL/GenBank/DDBJ whole genome shotgun (WGS) entry which is preliminary data.</text>
</comment>
<evidence type="ECO:0000256" key="2">
    <source>
        <dbReference type="ARBA" id="ARBA00012815"/>
    </source>
</evidence>
<evidence type="ECO:0000256" key="8">
    <source>
        <dbReference type="ARBA" id="ARBA00030619"/>
    </source>
</evidence>
<keyword evidence="3" id="KW-0436">Ligase</keyword>
<dbReference type="Pfam" id="PF03129">
    <property type="entry name" value="HGTP_anticodon"/>
    <property type="match status" value="1"/>
</dbReference>
<dbReference type="PANTHER" id="PTHR43707:SF1">
    <property type="entry name" value="HISTIDINE--TRNA LIGASE, MITOCHONDRIAL-RELATED"/>
    <property type="match status" value="1"/>
</dbReference>
<dbReference type="Pfam" id="PF13393">
    <property type="entry name" value="tRNA-synt_His"/>
    <property type="match status" value="1"/>
</dbReference>
<dbReference type="SUPFAM" id="SSF52954">
    <property type="entry name" value="Class II aaRS ABD-related"/>
    <property type="match status" value="1"/>
</dbReference>
<evidence type="ECO:0000256" key="5">
    <source>
        <dbReference type="ARBA" id="ARBA00022840"/>
    </source>
</evidence>
<feature type="compositionally biased region" description="Low complexity" evidence="10">
    <location>
        <begin position="90"/>
        <end position="103"/>
    </location>
</feature>
<dbReference type="PROSITE" id="PS50862">
    <property type="entry name" value="AA_TRNA_LIGASE_II"/>
    <property type="match status" value="1"/>
</dbReference>
<name>A0ABD3SGE6_9STRA</name>
<sequence>MRIPPPSAMFLASATTILLHRRIVVVVSAFRHHVSPPLQPVLRPTSSSLRRSSSSSSSSSASASSAGRSGGRTSDIAVLFAAEVTAAAGDGGASAATKPTKPTTGGGGGRSSAAVSDGDLLAKTTVGNKPPASSSSSSSPVLDANPPKGTRDFYPPDMRLRSWLFGIWRDVASLYGFAEYDAPVLESESLYTRKAGEEVTSQLYNFVDKGGRGVALRPEMTPSLARMVMAKGGGLPMPLKWYSIPQCWRYERMTRGRRREHYQWNMDVWGVGGIEAEAELLSAMVTFFRNVGLGSDDVGIKINSRGVIAEVLSGLGVPEGKFAATCVLVDKLEKVPLDAIQNELAELGLERSTIESLTSVMSNATIESVSAVLPPGSVAMKQLSDLLDLCDAYGIRDWIVFDASVVRGLAYYTGIVFEAFDRRGILRAIAGGGRYDRLLETFGGDPTPAAGFGFGDAVIIELLRDRNVLPSFDGSGFDFVVFAMGTDMYKAAVGVASTIRAEGRSVDLILEPERKAKWVFKHASRNEARYCVIVAGDEYENGEVVVKDLSVGEQRTVRMDALGDWAKEAFKS</sequence>
<dbReference type="CDD" id="cd00773">
    <property type="entry name" value="HisRS-like_core"/>
    <property type="match status" value="1"/>
</dbReference>
<evidence type="ECO:0000256" key="10">
    <source>
        <dbReference type="SAM" id="MobiDB-lite"/>
    </source>
</evidence>
<keyword evidence="4" id="KW-0547">Nucleotide-binding</keyword>
<dbReference type="InterPro" id="IPR015807">
    <property type="entry name" value="His-tRNA-ligase"/>
</dbReference>
<dbReference type="FunFam" id="3.40.50.800:FF:000017">
    <property type="entry name" value="Histidine--tRNA ligase chloroplastic/mitochondrial"/>
    <property type="match status" value="1"/>
</dbReference>
<dbReference type="EC" id="6.1.1.21" evidence="2"/>
<dbReference type="InterPro" id="IPR036621">
    <property type="entry name" value="Anticodon-bd_dom_sf"/>
</dbReference>
<evidence type="ECO:0000256" key="1">
    <source>
        <dbReference type="ARBA" id="ARBA00008226"/>
    </source>
</evidence>
<keyword evidence="6" id="KW-0648">Protein biosynthesis</keyword>
<dbReference type="NCBIfam" id="TIGR00442">
    <property type="entry name" value="hisS"/>
    <property type="match status" value="1"/>
</dbReference>
<gene>
    <name evidence="12" type="ORF">ACHAXA_005620</name>
</gene>
<keyword evidence="5" id="KW-0067">ATP-binding</keyword>
<feature type="domain" description="Aminoacyl-transfer RNA synthetases class-II family profile" evidence="11">
    <location>
        <begin position="149"/>
        <end position="470"/>
    </location>
</feature>
<evidence type="ECO:0000256" key="6">
    <source>
        <dbReference type="ARBA" id="ARBA00022917"/>
    </source>
</evidence>
<evidence type="ECO:0000256" key="4">
    <source>
        <dbReference type="ARBA" id="ARBA00022741"/>
    </source>
</evidence>
<dbReference type="InterPro" id="IPR041715">
    <property type="entry name" value="HisRS-like_core"/>
</dbReference>